<dbReference type="GO" id="GO:0046789">
    <property type="term" value="F:host cell surface receptor binding"/>
    <property type="evidence" value="ECO:0007669"/>
    <property type="project" value="InterPro"/>
</dbReference>
<dbReference type="Gene3D" id="1.20.58.830">
    <property type="match status" value="2"/>
</dbReference>
<dbReference type="VEuPathDB" id="PlasmoDB:PfKE01_120046100"/>
<evidence type="ECO:0000259" key="4">
    <source>
        <dbReference type="Pfam" id="PF15447"/>
    </source>
</evidence>
<dbReference type="FunFam" id="1.20.58.830:FF:000003">
    <property type="entry name" value="Erythrocyte membrane protein 1, PfEMP1"/>
    <property type="match status" value="1"/>
</dbReference>
<dbReference type="InterPro" id="IPR049158">
    <property type="entry name" value="PfEMP1_CIDRalpha1_dom"/>
</dbReference>
<dbReference type="AlphaFoldDB" id="A0A0F6P8Y4"/>
<dbReference type="GO" id="GO:0016020">
    <property type="term" value="C:membrane"/>
    <property type="evidence" value="ECO:0007669"/>
    <property type="project" value="InterPro"/>
</dbReference>
<dbReference type="VEuPathDB" id="PlasmoDB:Pf7G8_120024100"/>
<dbReference type="VEuPathDB" id="PlasmoDB:PfGA01_040030900"/>
<dbReference type="Pfam" id="PF21807">
    <property type="entry name" value="PfEMP1_CIDRalpha1_dom"/>
    <property type="match status" value="1"/>
</dbReference>
<dbReference type="InterPro" id="IPR042202">
    <property type="entry name" value="Duffy-ag-bd_sf"/>
</dbReference>
<accession>A0A0F6P8Y4</accession>
<dbReference type="VEuPathDB" id="PlasmoDB:PfML01_030030200"/>
<evidence type="ECO:0000259" key="2">
    <source>
        <dbReference type="Pfam" id="PF03011"/>
    </source>
</evidence>
<evidence type="ECO:0000259" key="5">
    <source>
        <dbReference type="Pfam" id="PF21807"/>
    </source>
</evidence>
<dbReference type="Pfam" id="PF05424">
    <property type="entry name" value="Duffy_binding"/>
    <property type="match status" value="1"/>
</dbReference>
<feature type="domain" description="Plasmodium falciparum erythrocyte membrane protein-1 N-terminal segment" evidence="4">
    <location>
        <begin position="15"/>
        <end position="50"/>
    </location>
</feature>
<dbReference type="Gene3D" id="1.20.1310.20">
    <property type="entry name" value="Duffy-antigen binding domain"/>
    <property type="match status" value="1"/>
</dbReference>
<dbReference type="VEuPathDB" id="PlasmoDB:Pf7G8-2_000025000"/>
<dbReference type="Pfam" id="PF03011">
    <property type="entry name" value="PFEMP"/>
    <property type="match status" value="1"/>
</dbReference>
<dbReference type="Pfam" id="PF15447">
    <property type="entry name" value="NTS"/>
    <property type="match status" value="1"/>
</dbReference>
<feature type="domain" description="Duffy-antigen binding" evidence="3">
    <location>
        <begin position="116"/>
        <end position="307"/>
    </location>
</feature>
<dbReference type="InterPro" id="IPR004258">
    <property type="entry name" value="DBL"/>
</dbReference>
<dbReference type="InterPro" id="IPR008602">
    <property type="entry name" value="Duffy-antigen-binding"/>
</dbReference>
<protein>
    <submittedName>
        <fullName evidence="7">Erythrocyte membrane protein 1</fullName>
    </submittedName>
</protein>
<name>A0A0F6P8Y4_PLAFA</name>
<feature type="compositionally biased region" description="Basic and acidic residues" evidence="1">
    <location>
        <begin position="767"/>
        <end position="783"/>
    </location>
</feature>
<proteinExistence type="predicted"/>
<evidence type="ECO:0000313" key="7">
    <source>
        <dbReference type="EMBL" id="AJD77426.1"/>
    </source>
</evidence>
<sequence length="816" mass="94124">MGPKAPVTDYSDAPDAKHLLDMIGETVQEKVHKEDADYRNYLQGHLEDARFEKDPDGQQTEKDPCKLNHEYHTTVTSGYNKENPCGNRPDVRFSDTEGAACDNRKIRDNDKKSNGGACAPFRRLHLCDYNLENINIKKKIDNDTLLADVCLAAKFEGESLTRYRAQYQQTNPDSHYEICTELARSFADIGDIVRGKDLFLGNSKEKKQRKQLEENLKNIFANIYEKLKYKEGAQKRYGSDKDFFQLREDWWNNNRKMVWYAITCGAAGGKYFRKTCGKNDDWTEGNCRCPANIRVPTYFDYVPQYLRWFEEWAEDFCRKKKKKVENLQKQCRDYEQNLYCSGNGLDCQQTIRVIGHHVIGSECTKCSFLCGFYKKWIDNQKKEFEKQKEKYTKEITGGGGRKKGSTSTTKYEGYEKKFYEILKSNNVGGLHKFLELLNKEKACTAITDGGTIDFKQVNSGKNGGGVAASGGASADSNNSNKTFSHSEYCEECPLCGVEKGNNGNDWKDKDKSGKCKGEKLYNIPNNTPHNDIPVLSFGDERHQIKNKIDEFCDKKDNDREMEELTEKWKCYEFKHLDKVVKENDKDYTNIQTGGGLCILENPKKKEKEKTKKSEEEPKEIQKTFNDFFHFWVRHLLNDSIEWREKFGKCLENGKKTCKNNKCNRECGCFLKWVNEKKDEWHEIKKHFDTQDFGEGKLFGAFTAYVALELVLELEYFPLIKEAYGDARAIQGINKTLDKKKKEPDADISTTKTIIDYLLDHEKKDANKCKQKQEECNRQQENRARSNTSPDDQPAATESASDDHSENDDEDGDEVAE</sequence>
<gene>
    <name evidence="7" type="primary">var98</name>
</gene>
<dbReference type="FunFam" id="1.20.1310.20:FF:000001">
    <property type="entry name" value="Erythrocyte membrane protein 1, PfEMP1"/>
    <property type="match status" value="1"/>
</dbReference>
<feature type="compositionally biased region" description="Acidic residues" evidence="1">
    <location>
        <begin position="804"/>
        <end position="816"/>
    </location>
</feature>
<dbReference type="EMBL" id="KJ856496">
    <property type="protein sequence ID" value="AJD77426.1"/>
    <property type="molecule type" value="Genomic_DNA"/>
</dbReference>
<feature type="non-terminal residue" evidence="7">
    <location>
        <position position="816"/>
    </location>
</feature>
<feature type="domain" description="Duffy-binding-like" evidence="2">
    <location>
        <begin position="627"/>
        <end position="774"/>
    </location>
</feature>
<evidence type="ECO:0000259" key="6">
    <source>
        <dbReference type="Pfam" id="PF22672"/>
    </source>
</evidence>
<dbReference type="Pfam" id="PF22672">
    <property type="entry name" value="DBL_C"/>
    <property type="match status" value="1"/>
</dbReference>
<dbReference type="SUPFAM" id="SSF140924">
    <property type="entry name" value="Duffy binding domain-like"/>
    <property type="match status" value="2"/>
</dbReference>
<feature type="region of interest" description="Disordered" evidence="1">
    <location>
        <begin position="767"/>
        <end position="816"/>
    </location>
</feature>
<evidence type="ECO:0000256" key="1">
    <source>
        <dbReference type="SAM" id="MobiDB-lite"/>
    </source>
</evidence>
<organism evidence="7">
    <name type="scientific">Plasmodium falciparum</name>
    <name type="common">malaria parasite P. falciparum</name>
    <dbReference type="NCBI Taxonomy" id="5833"/>
    <lineage>
        <taxon>Eukaryota</taxon>
        <taxon>Sar</taxon>
        <taxon>Alveolata</taxon>
        <taxon>Apicomplexa</taxon>
        <taxon>Aconoidasida</taxon>
        <taxon>Haemosporida</taxon>
        <taxon>Plasmodiidae</taxon>
        <taxon>Plasmodium</taxon>
        <taxon>Plasmodium (Laverania)</taxon>
    </lineage>
</organism>
<dbReference type="InterPro" id="IPR029210">
    <property type="entry name" value="PfEMP1_NTS"/>
</dbReference>
<dbReference type="VEuPathDB" id="PlasmoDB:PfGN01_010005100"/>
<evidence type="ECO:0000259" key="3">
    <source>
        <dbReference type="Pfam" id="PF05424"/>
    </source>
</evidence>
<dbReference type="InterPro" id="IPR054595">
    <property type="entry name" value="DBL_C"/>
</dbReference>
<feature type="domain" description="Duffy-binding-like" evidence="6">
    <location>
        <begin position="311"/>
        <end position="457"/>
    </location>
</feature>
<reference evidence="7" key="1">
    <citation type="journal article" date="2015" name="Malar. J.">
        <title>Transcription of the var genes from a freshly-obtained field isolate of Plasmodium falciparum shows more variable switching patterns than long laboratory-adapted isolates.</title>
        <authorList>
            <person name="Ye R."/>
            <person name="Zhang D."/>
            <person name="Chen B."/>
            <person name="Zhu Y."/>
            <person name="Zhang Y."/>
            <person name="Wang S."/>
            <person name="Pan W."/>
        </authorList>
    </citation>
    <scope>NUCLEOTIDE SEQUENCE</scope>
    <source>
        <strain evidence="7">FCYN0906-5H</strain>
    </source>
</reference>
<feature type="domain" description="PfEMP1 CIDRalpha1" evidence="5">
    <location>
        <begin position="531"/>
        <end position="572"/>
    </location>
</feature>